<sequence length="132" mass="14502">MNFSPSLMGTSNPRLRLKPKKQSLTLPSALFASNTTLVLRRSSVTVAIPSAWTSMTRRTSQKPQSQQSQLPGPASCVLRQAEGCVRRFLLCPKHWEGTRDSKVSDLTAGASRLEFVQGHGWSSESEPRASKC</sequence>
<reference evidence="1 2" key="1">
    <citation type="journal article" date="2020" name="Nature">
        <title>Six reference-quality genomes reveal evolution of bat adaptations.</title>
        <authorList>
            <person name="Jebb D."/>
            <person name="Huang Z."/>
            <person name="Pippel M."/>
            <person name="Hughes G.M."/>
            <person name="Lavrichenko K."/>
            <person name="Devanna P."/>
            <person name="Winkler S."/>
            <person name="Jermiin L.S."/>
            <person name="Skirmuntt E.C."/>
            <person name="Katzourakis A."/>
            <person name="Burkitt-Gray L."/>
            <person name="Ray D.A."/>
            <person name="Sullivan K.A.M."/>
            <person name="Roscito J.G."/>
            <person name="Kirilenko B.M."/>
            <person name="Davalos L.M."/>
            <person name="Corthals A.P."/>
            <person name="Power M.L."/>
            <person name="Jones G."/>
            <person name="Ransome R.D."/>
            <person name="Dechmann D.K.N."/>
            <person name="Locatelli A.G."/>
            <person name="Puechmaille S.J."/>
            <person name="Fedrigo O."/>
            <person name="Jarvis E.D."/>
            <person name="Hiller M."/>
            <person name="Vernes S.C."/>
            <person name="Myers E.W."/>
            <person name="Teeling E.C."/>
        </authorList>
    </citation>
    <scope>NUCLEOTIDE SEQUENCE [LARGE SCALE GENOMIC DNA]</scope>
    <source>
        <strain evidence="1">MMolMol1</strain>
        <tissue evidence="1">Muscle</tissue>
    </source>
</reference>
<dbReference type="AlphaFoldDB" id="A0A7J8DSD0"/>
<evidence type="ECO:0000313" key="1">
    <source>
        <dbReference type="EMBL" id="KAF6426118.1"/>
    </source>
</evidence>
<proteinExistence type="predicted"/>
<evidence type="ECO:0000313" key="2">
    <source>
        <dbReference type="Proteomes" id="UP000550707"/>
    </source>
</evidence>
<keyword evidence="2" id="KW-1185">Reference proteome</keyword>
<comment type="caution">
    <text evidence="1">The sequence shown here is derived from an EMBL/GenBank/DDBJ whole genome shotgun (WGS) entry which is preliminary data.</text>
</comment>
<dbReference type="EMBL" id="JACASF010000016">
    <property type="protein sequence ID" value="KAF6426118.1"/>
    <property type="molecule type" value="Genomic_DNA"/>
</dbReference>
<gene>
    <name evidence="1" type="ORF">HJG59_001965</name>
</gene>
<protein>
    <submittedName>
        <fullName evidence="1">Carbonic anhydrase 13</fullName>
    </submittedName>
</protein>
<dbReference type="Proteomes" id="UP000550707">
    <property type="component" value="Unassembled WGS sequence"/>
</dbReference>
<name>A0A7J8DSD0_MOLMO</name>
<accession>A0A7J8DSD0</accession>
<organism evidence="1 2">
    <name type="scientific">Molossus molossus</name>
    <name type="common">Pallas' mastiff bat</name>
    <name type="synonym">Vespertilio molossus</name>
    <dbReference type="NCBI Taxonomy" id="27622"/>
    <lineage>
        <taxon>Eukaryota</taxon>
        <taxon>Metazoa</taxon>
        <taxon>Chordata</taxon>
        <taxon>Craniata</taxon>
        <taxon>Vertebrata</taxon>
        <taxon>Euteleostomi</taxon>
        <taxon>Mammalia</taxon>
        <taxon>Eutheria</taxon>
        <taxon>Laurasiatheria</taxon>
        <taxon>Chiroptera</taxon>
        <taxon>Yangochiroptera</taxon>
        <taxon>Molossidae</taxon>
        <taxon>Molossus</taxon>
    </lineage>
</organism>